<sequence>MIWGGFFAWSSVGTSAGFDAADLAFLRYGTAGAVMLPWLLRKDIRSLGGVGWLRGAALALLAGPLFVLVGTTGFAFAPLAHGAVIQLGTSTLVGIVLAAIFTDERVDFRRAFGLALMIIGLGITVGPGFLGGGSEAWKGDLLFAGAGLMWALFTLLQRRWAIDPMAGTAAISVLALLTYAPAYLLVHGPQALIAADPRMLFQLTIVLGLFSGIISLFAFGRAVSSLGAARSSLFPALAPGVAIILGVPLADEIPTLPQVGGLIILTGGLLLSIRQPRSRLKPPTECVRRGESEALDCFVRGTESDSHPCETTPSRADVPKNQSVNCPPGKSGLGDFCFSRVCARIAGPFAPRQIALGIPIWRALAMIAVLSHLPVAKARSQ</sequence>
<evidence type="ECO:0000313" key="8">
    <source>
        <dbReference type="EMBL" id="EQB32153.1"/>
    </source>
</evidence>
<comment type="subcellular location">
    <subcellularLocation>
        <location evidence="1">Membrane</location>
        <topology evidence="1">Multi-pass membrane protein</topology>
    </subcellularLocation>
</comment>
<keyword evidence="9" id="KW-1185">Reference proteome</keyword>
<feature type="transmembrane region" description="Helical" evidence="6">
    <location>
        <begin position="232"/>
        <end position="250"/>
    </location>
</feature>
<name>T0KFJ2_9SPHN</name>
<evidence type="ECO:0000256" key="6">
    <source>
        <dbReference type="SAM" id="Phobius"/>
    </source>
</evidence>
<evidence type="ECO:0000259" key="7">
    <source>
        <dbReference type="Pfam" id="PF00892"/>
    </source>
</evidence>
<feature type="transmembrane region" description="Helical" evidence="6">
    <location>
        <begin position="83"/>
        <end position="102"/>
    </location>
</feature>
<feature type="transmembrane region" description="Helical" evidence="6">
    <location>
        <begin position="256"/>
        <end position="273"/>
    </location>
</feature>
<dbReference type="SUPFAM" id="SSF103481">
    <property type="entry name" value="Multidrug resistance efflux transporter EmrE"/>
    <property type="match status" value="2"/>
</dbReference>
<feature type="domain" description="EamA" evidence="7">
    <location>
        <begin position="138"/>
        <end position="273"/>
    </location>
</feature>
<proteinExistence type="inferred from homology"/>
<dbReference type="InterPro" id="IPR037185">
    <property type="entry name" value="EmrE-like"/>
</dbReference>
<comment type="caution">
    <text evidence="8">The sequence shown here is derived from an EMBL/GenBank/DDBJ whole genome shotgun (WGS) entry which is preliminary data.</text>
</comment>
<organism evidence="8 9">
    <name type="scientific">Sphingobium ummariense RL-3</name>
    <dbReference type="NCBI Taxonomy" id="1346791"/>
    <lineage>
        <taxon>Bacteria</taxon>
        <taxon>Pseudomonadati</taxon>
        <taxon>Pseudomonadota</taxon>
        <taxon>Alphaproteobacteria</taxon>
        <taxon>Sphingomonadales</taxon>
        <taxon>Sphingomonadaceae</taxon>
        <taxon>Sphingobium</taxon>
    </lineage>
</organism>
<keyword evidence="4 6" id="KW-1133">Transmembrane helix</keyword>
<dbReference type="Pfam" id="PF00892">
    <property type="entry name" value="EamA"/>
    <property type="match status" value="2"/>
</dbReference>
<evidence type="ECO:0000256" key="4">
    <source>
        <dbReference type="ARBA" id="ARBA00022989"/>
    </source>
</evidence>
<dbReference type="InterPro" id="IPR050638">
    <property type="entry name" value="AA-Vitamin_Transporters"/>
</dbReference>
<dbReference type="eggNOG" id="COG0697">
    <property type="taxonomic scope" value="Bacteria"/>
</dbReference>
<evidence type="ECO:0000256" key="1">
    <source>
        <dbReference type="ARBA" id="ARBA00004141"/>
    </source>
</evidence>
<gene>
    <name evidence="8" type="ORF">M529_11045</name>
</gene>
<accession>T0KFJ2</accession>
<evidence type="ECO:0000256" key="3">
    <source>
        <dbReference type="ARBA" id="ARBA00022692"/>
    </source>
</evidence>
<dbReference type="GO" id="GO:0016020">
    <property type="term" value="C:membrane"/>
    <property type="evidence" value="ECO:0007669"/>
    <property type="project" value="UniProtKB-SubCell"/>
</dbReference>
<feature type="transmembrane region" description="Helical" evidence="6">
    <location>
        <begin position="52"/>
        <end position="77"/>
    </location>
</feature>
<reference evidence="8 9" key="1">
    <citation type="journal article" date="2013" name="Genome Announc.">
        <title>Draft Genome Sequence of Sphingobium ummariense Strain RL-3, a Hexachlorocyclohexane-Degrading Bacterium.</title>
        <authorList>
            <person name="Kohli P."/>
            <person name="Dua A."/>
            <person name="Sangwan N."/>
            <person name="Oldach P."/>
            <person name="Khurana J.P."/>
            <person name="Lal R."/>
        </authorList>
    </citation>
    <scope>NUCLEOTIDE SEQUENCE [LARGE SCALE GENOMIC DNA]</scope>
    <source>
        <strain evidence="8 9">RL-3</strain>
    </source>
</reference>
<feature type="transmembrane region" description="Helical" evidence="6">
    <location>
        <begin position="111"/>
        <end position="130"/>
    </location>
</feature>
<dbReference type="STRING" id="1346791.M529_11045"/>
<evidence type="ECO:0000313" key="9">
    <source>
        <dbReference type="Proteomes" id="UP000015523"/>
    </source>
</evidence>
<dbReference type="AlphaFoldDB" id="T0KFJ2"/>
<feature type="transmembrane region" description="Helical" evidence="6">
    <location>
        <begin position="136"/>
        <end position="156"/>
    </location>
</feature>
<keyword evidence="5 6" id="KW-0472">Membrane</keyword>
<dbReference type="PANTHER" id="PTHR32322">
    <property type="entry name" value="INNER MEMBRANE TRANSPORTER"/>
    <property type="match status" value="1"/>
</dbReference>
<feature type="domain" description="EamA" evidence="7">
    <location>
        <begin position="2"/>
        <end position="124"/>
    </location>
</feature>
<evidence type="ECO:0000256" key="2">
    <source>
        <dbReference type="ARBA" id="ARBA00007362"/>
    </source>
</evidence>
<dbReference type="PATRIC" id="fig|1346791.3.peg.2125"/>
<dbReference type="PANTHER" id="PTHR32322:SF2">
    <property type="entry name" value="EAMA DOMAIN-CONTAINING PROTEIN"/>
    <property type="match status" value="1"/>
</dbReference>
<dbReference type="Proteomes" id="UP000015523">
    <property type="component" value="Unassembled WGS sequence"/>
</dbReference>
<feature type="transmembrane region" description="Helical" evidence="6">
    <location>
        <begin position="168"/>
        <end position="187"/>
    </location>
</feature>
<dbReference type="EMBL" id="AUWY01000075">
    <property type="protein sequence ID" value="EQB32153.1"/>
    <property type="molecule type" value="Genomic_DNA"/>
</dbReference>
<feature type="transmembrane region" description="Helical" evidence="6">
    <location>
        <begin position="199"/>
        <end position="220"/>
    </location>
</feature>
<evidence type="ECO:0000256" key="5">
    <source>
        <dbReference type="ARBA" id="ARBA00023136"/>
    </source>
</evidence>
<comment type="similarity">
    <text evidence="2">Belongs to the EamA transporter family.</text>
</comment>
<keyword evidence="3 6" id="KW-0812">Transmembrane</keyword>
<dbReference type="InterPro" id="IPR000620">
    <property type="entry name" value="EamA_dom"/>
</dbReference>
<feature type="transmembrane region" description="Helical" evidence="6">
    <location>
        <begin position="20"/>
        <end position="40"/>
    </location>
</feature>
<protein>
    <recommendedName>
        <fullName evidence="7">EamA domain-containing protein</fullName>
    </recommendedName>
</protein>